<proteinExistence type="predicted"/>
<evidence type="ECO:0000313" key="2">
    <source>
        <dbReference type="Proteomes" id="UP001620461"/>
    </source>
</evidence>
<sequence length="234" mass="26277">MFKRPHHQRIAQVLRAIDGDLLRRAKCYFAGGTAIALQCGEYRESVDIDFLCADVHGYRMLREAIALPTLGHLMSYPVKYLRDVRTDRDKISTILEVDGIPIKFELVREARIELDDSNQDLLGIPLIEPVDAYAEKLLANTDRGLDKSTLSRDMVDLAMMIDKWGPIPPRALEKAEGAYGASILKAWNKSVEMLSDDAYLANCLQAMSMDIALAGDIKHHLEHPWDDSALAMKP</sequence>
<gene>
    <name evidence="1" type="ORF">ISP15_01530</name>
</gene>
<comment type="caution">
    <text evidence="1">The sequence shown here is derived from an EMBL/GenBank/DDBJ whole genome shotgun (WGS) entry which is preliminary data.</text>
</comment>
<accession>A0ABW8JFE0</accession>
<dbReference type="EMBL" id="JADIKJ010000001">
    <property type="protein sequence ID" value="MFK2899016.1"/>
    <property type="molecule type" value="Genomic_DNA"/>
</dbReference>
<dbReference type="InterPro" id="IPR014942">
    <property type="entry name" value="AbiEii"/>
</dbReference>
<dbReference type="GO" id="GO:0016740">
    <property type="term" value="F:transferase activity"/>
    <property type="evidence" value="ECO:0007669"/>
    <property type="project" value="UniProtKB-KW"/>
</dbReference>
<evidence type="ECO:0000313" key="1">
    <source>
        <dbReference type="EMBL" id="MFK2899016.1"/>
    </source>
</evidence>
<keyword evidence="1" id="KW-0808">Transferase</keyword>
<protein>
    <submittedName>
        <fullName evidence="1">Nucleotidyl transferase AbiEii/AbiGii toxin family protein</fullName>
    </submittedName>
</protein>
<dbReference type="Pfam" id="PF08843">
    <property type="entry name" value="AbiEii"/>
    <property type="match status" value="1"/>
</dbReference>
<name>A0ABW8JFE0_9GAMM</name>
<keyword evidence="2" id="KW-1185">Reference proteome</keyword>
<reference evidence="1 2" key="1">
    <citation type="submission" date="2020-10" db="EMBL/GenBank/DDBJ databases">
        <title>Phylogeny of dyella-like bacteria.</title>
        <authorList>
            <person name="Fu J."/>
        </authorList>
    </citation>
    <scope>NUCLEOTIDE SEQUENCE [LARGE SCALE GENOMIC DNA]</scope>
    <source>
        <strain evidence="1 2">JP1</strain>
    </source>
</reference>
<organism evidence="1 2">
    <name type="scientific">Dyella jejuensis</name>
    <dbReference type="NCBI Taxonomy" id="1432009"/>
    <lineage>
        <taxon>Bacteria</taxon>
        <taxon>Pseudomonadati</taxon>
        <taxon>Pseudomonadota</taxon>
        <taxon>Gammaproteobacteria</taxon>
        <taxon>Lysobacterales</taxon>
        <taxon>Rhodanobacteraceae</taxon>
        <taxon>Dyella</taxon>
    </lineage>
</organism>
<dbReference type="RefSeq" id="WP_404544317.1">
    <property type="nucleotide sequence ID" value="NZ_JADIKJ010000001.1"/>
</dbReference>
<dbReference type="Proteomes" id="UP001620461">
    <property type="component" value="Unassembled WGS sequence"/>
</dbReference>